<dbReference type="Proteomes" id="UP000035642">
    <property type="component" value="Unassembled WGS sequence"/>
</dbReference>
<proteinExistence type="predicted"/>
<evidence type="ECO:0000313" key="2">
    <source>
        <dbReference type="WBParaSite" id="ACAC_0000377701-mRNA-1"/>
    </source>
</evidence>
<sequence length="69" mass="7773">MYTENEPTTYALGAFDGNTESKAKEKWQQLPDYRLFHVITGHYNAKTGARETLHCGALIRMKRTGLAAV</sequence>
<protein>
    <submittedName>
        <fullName evidence="2">Metallo-beta-lactamase superfamily protein</fullName>
    </submittedName>
</protein>
<accession>A0A0K0D132</accession>
<evidence type="ECO:0000313" key="1">
    <source>
        <dbReference type="Proteomes" id="UP000035642"/>
    </source>
</evidence>
<organism evidence="1 2">
    <name type="scientific">Angiostrongylus cantonensis</name>
    <name type="common">Rat lungworm</name>
    <dbReference type="NCBI Taxonomy" id="6313"/>
    <lineage>
        <taxon>Eukaryota</taxon>
        <taxon>Metazoa</taxon>
        <taxon>Ecdysozoa</taxon>
        <taxon>Nematoda</taxon>
        <taxon>Chromadorea</taxon>
        <taxon>Rhabditida</taxon>
        <taxon>Rhabditina</taxon>
        <taxon>Rhabditomorpha</taxon>
        <taxon>Strongyloidea</taxon>
        <taxon>Metastrongylidae</taxon>
        <taxon>Angiostrongylus</taxon>
    </lineage>
</organism>
<name>A0A0K0D132_ANGCA</name>
<dbReference type="AlphaFoldDB" id="A0A0K0D132"/>
<keyword evidence="1" id="KW-1185">Reference proteome</keyword>
<reference evidence="2" key="2">
    <citation type="submission" date="2017-02" db="UniProtKB">
        <authorList>
            <consortium name="WormBaseParasite"/>
        </authorList>
    </citation>
    <scope>IDENTIFICATION</scope>
</reference>
<dbReference type="WBParaSite" id="ACAC_0000377701-mRNA-1">
    <property type="protein sequence ID" value="ACAC_0000377701-mRNA-1"/>
    <property type="gene ID" value="ACAC_0000377701"/>
</dbReference>
<reference evidence="1" key="1">
    <citation type="submission" date="2012-09" db="EMBL/GenBank/DDBJ databases">
        <authorList>
            <person name="Martin A.A."/>
        </authorList>
    </citation>
    <scope>NUCLEOTIDE SEQUENCE</scope>
</reference>